<dbReference type="Proteomes" id="UP000326912">
    <property type="component" value="Unassembled WGS sequence"/>
</dbReference>
<protein>
    <submittedName>
        <fullName evidence="1">Uncharacterized protein</fullName>
    </submittedName>
</protein>
<name>A0A5J4KTZ9_9CHLR</name>
<proteinExistence type="predicted"/>
<reference evidence="1 2" key="1">
    <citation type="submission" date="2019-10" db="EMBL/GenBank/DDBJ databases">
        <title>Dictyobacter vulcani sp. nov., within the class Ktedonobacteria, isolated from soil of volcanic Mt. Zao.</title>
        <authorList>
            <person name="Zheng Y."/>
            <person name="Wang C.M."/>
            <person name="Sakai Y."/>
            <person name="Abe K."/>
            <person name="Yokota A."/>
            <person name="Yabe S."/>
        </authorList>
    </citation>
    <scope>NUCLEOTIDE SEQUENCE [LARGE SCALE GENOMIC DNA]</scope>
    <source>
        <strain evidence="1 2">W12</strain>
    </source>
</reference>
<accession>A0A5J4KTZ9</accession>
<organism evidence="1 2">
    <name type="scientific">Dictyobacter vulcani</name>
    <dbReference type="NCBI Taxonomy" id="2607529"/>
    <lineage>
        <taxon>Bacteria</taxon>
        <taxon>Bacillati</taxon>
        <taxon>Chloroflexota</taxon>
        <taxon>Ktedonobacteria</taxon>
        <taxon>Ktedonobacterales</taxon>
        <taxon>Dictyobacteraceae</taxon>
        <taxon>Dictyobacter</taxon>
    </lineage>
</organism>
<dbReference type="EMBL" id="BKZW01000002">
    <property type="protein sequence ID" value="GER89907.1"/>
    <property type="molecule type" value="Genomic_DNA"/>
</dbReference>
<evidence type="ECO:0000313" key="1">
    <source>
        <dbReference type="EMBL" id="GER89907.1"/>
    </source>
</evidence>
<keyword evidence="2" id="KW-1185">Reference proteome</keyword>
<gene>
    <name evidence="1" type="ORF">KDW_40690</name>
</gene>
<dbReference type="RefSeq" id="WP_151757720.1">
    <property type="nucleotide sequence ID" value="NZ_BKZW01000002.1"/>
</dbReference>
<evidence type="ECO:0000313" key="2">
    <source>
        <dbReference type="Proteomes" id="UP000326912"/>
    </source>
</evidence>
<comment type="caution">
    <text evidence="1">The sequence shown here is derived from an EMBL/GenBank/DDBJ whole genome shotgun (WGS) entry which is preliminary data.</text>
</comment>
<sequence length="92" mass="10357">MQMVTKNAFAELFQQCIALALEETQKRVVDPLPKELYFGLEAFGQRGKALSMEEVLSFLYRDGTFPRIVDIAVRGIREGRPSSGYDLPGTLM</sequence>
<dbReference type="AlphaFoldDB" id="A0A5J4KTZ9"/>